<comment type="similarity">
    <text evidence="1">Belongs to the peptidase C1 family.</text>
</comment>
<comment type="caution">
    <text evidence="3">The sequence shown here is derived from an EMBL/GenBank/DDBJ whole genome shotgun (WGS) entry which is preliminary data.</text>
</comment>
<dbReference type="InterPro" id="IPR013128">
    <property type="entry name" value="Peptidase_C1A"/>
</dbReference>
<sequence>MECSPFHRCGSCWPDNCFALQNYTRYYVKEYAQINGTNPEDTRNKIKAELQARGPVACAIGATKKFEYEYTNGVYSEESNLESNHIVTVSGWGVENGTEYWTVRNSWGDAWGETGWFRVVTSSFKEGNGDKWNMGIERECYYAIVDASNL</sequence>
<dbReference type="Proteomes" id="UP001177023">
    <property type="component" value="Unassembled WGS sequence"/>
</dbReference>
<feature type="non-terminal residue" evidence="3">
    <location>
        <position position="1"/>
    </location>
</feature>
<protein>
    <recommendedName>
        <fullName evidence="2">Peptidase C1A papain C-terminal domain-containing protein</fullName>
    </recommendedName>
</protein>
<evidence type="ECO:0000313" key="3">
    <source>
        <dbReference type="EMBL" id="CAJ0581902.1"/>
    </source>
</evidence>
<evidence type="ECO:0000259" key="2">
    <source>
        <dbReference type="SMART" id="SM00645"/>
    </source>
</evidence>
<dbReference type="AlphaFoldDB" id="A0AA36D6A9"/>
<accession>A0AA36D6A9</accession>
<dbReference type="SMART" id="SM00645">
    <property type="entry name" value="Pept_C1"/>
    <property type="match status" value="1"/>
</dbReference>
<feature type="domain" description="Peptidase C1A papain C-terminal" evidence="2">
    <location>
        <begin position="2"/>
        <end position="144"/>
    </location>
</feature>
<name>A0AA36D6A9_9BILA</name>
<dbReference type="SUPFAM" id="SSF54001">
    <property type="entry name" value="Cysteine proteinases"/>
    <property type="match status" value="1"/>
</dbReference>
<dbReference type="InterPro" id="IPR025661">
    <property type="entry name" value="Pept_asp_AS"/>
</dbReference>
<dbReference type="InterPro" id="IPR000668">
    <property type="entry name" value="Peptidase_C1A_C"/>
</dbReference>
<keyword evidence="4" id="KW-1185">Reference proteome</keyword>
<dbReference type="Gene3D" id="3.90.70.10">
    <property type="entry name" value="Cysteine proteinases"/>
    <property type="match status" value="1"/>
</dbReference>
<proteinExistence type="inferred from homology"/>
<dbReference type="EMBL" id="CATQJA010002664">
    <property type="protein sequence ID" value="CAJ0581902.1"/>
    <property type="molecule type" value="Genomic_DNA"/>
</dbReference>
<dbReference type="GO" id="GO:0008234">
    <property type="term" value="F:cysteine-type peptidase activity"/>
    <property type="evidence" value="ECO:0007669"/>
    <property type="project" value="InterPro"/>
</dbReference>
<evidence type="ECO:0000313" key="4">
    <source>
        <dbReference type="Proteomes" id="UP001177023"/>
    </source>
</evidence>
<dbReference type="GO" id="GO:0006508">
    <property type="term" value="P:proteolysis"/>
    <property type="evidence" value="ECO:0007669"/>
    <property type="project" value="InterPro"/>
</dbReference>
<dbReference type="InterPro" id="IPR038765">
    <property type="entry name" value="Papain-like_cys_pep_sf"/>
</dbReference>
<dbReference type="Pfam" id="PF00112">
    <property type="entry name" value="Peptidase_C1"/>
    <property type="match status" value="1"/>
</dbReference>
<gene>
    <name evidence="3" type="ORF">MSPICULIGERA_LOCUS20051</name>
</gene>
<reference evidence="3" key="1">
    <citation type="submission" date="2023-06" db="EMBL/GenBank/DDBJ databases">
        <authorList>
            <person name="Delattre M."/>
        </authorList>
    </citation>
    <scope>NUCLEOTIDE SEQUENCE</scope>
    <source>
        <strain evidence="3">AF72</strain>
    </source>
</reference>
<organism evidence="3 4">
    <name type="scientific">Mesorhabditis spiculigera</name>
    <dbReference type="NCBI Taxonomy" id="96644"/>
    <lineage>
        <taxon>Eukaryota</taxon>
        <taxon>Metazoa</taxon>
        <taxon>Ecdysozoa</taxon>
        <taxon>Nematoda</taxon>
        <taxon>Chromadorea</taxon>
        <taxon>Rhabditida</taxon>
        <taxon>Rhabditina</taxon>
        <taxon>Rhabditomorpha</taxon>
        <taxon>Rhabditoidea</taxon>
        <taxon>Rhabditidae</taxon>
        <taxon>Mesorhabditinae</taxon>
        <taxon>Mesorhabditis</taxon>
    </lineage>
</organism>
<dbReference type="PROSITE" id="PS00640">
    <property type="entry name" value="THIOL_PROTEASE_ASN"/>
    <property type="match status" value="1"/>
</dbReference>
<dbReference type="PANTHER" id="PTHR12411">
    <property type="entry name" value="CYSTEINE PROTEASE FAMILY C1-RELATED"/>
    <property type="match status" value="1"/>
</dbReference>
<evidence type="ECO:0000256" key="1">
    <source>
        <dbReference type="ARBA" id="ARBA00008455"/>
    </source>
</evidence>